<feature type="transmembrane region" description="Helical" evidence="1">
    <location>
        <begin position="12"/>
        <end position="38"/>
    </location>
</feature>
<name>A0A815HQQ9_9BILA</name>
<accession>A0A815HQQ9</accession>
<reference evidence="2" key="1">
    <citation type="submission" date="2021-02" db="EMBL/GenBank/DDBJ databases">
        <authorList>
            <person name="Nowell W R."/>
        </authorList>
    </citation>
    <scope>NUCLEOTIDE SEQUENCE</scope>
</reference>
<evidence type="ECO:0000313" key="3">
    <source>
        <dbReference type="Proteomes" id="UP000663870"/>
    </source>
</evidence>
<organism evidence="2 3">
    <name type="scientific">Rotaria sordida</name>
    <dbReference type="NCBI Taxonomy" id="392033"/>
    <lineage>
        <taxon>Eukaryota</taxon>
        <taxon>Metazoa</taxon>
        <taxon>Spiralia</taxon>
        <taxon>Gnathifera</taxon>
        <taxon>Rotifera</taxon>
        <taxon>Eurotatoria</taxon>
        <taxon>Bdelloidea</taxon>
        <taxon>Philodinida</taxon>
        <taxon>Philodinidae</taxon>
        <taxon>Rotaria</taxon>
    </lineage>
</organism>
<comment type="caution">
    <text evidence="2">The sequence shown here is derived from an EMBL/GenBank/DDBJ whole genome shotgun (WGS) entry which is preliminary data.</text>
</comment>
<gene>
    <name evidence="2" type="ORF">JXQ802_LOCUS32345</name>
</gene>
<sequence length="169" mass="18788">MNFPCGPLDTIQLIALILFILLFLQSLLGIGLGIGFLLQPPLYRTIIDLNSAFNRQAYFSIYAPHILLIIGSGIVLISIILGAVASGFAYYDRLRPTLETDISQTSASIWSTVRTTYNCTGTNCVTALENAMYSNKQRIGIISAVFLLVPSLTILIIMFQMRRDILYFK</sequence>
<feature type="transmembrane region" description="Helical" evidence="1">
    <location>
        <begin position="59"/>
        <end position="91"/>
    </location>
</feature>
<feature type="transmembrane region" description="Helical" evidence="1">
    <location>
        <begin position="139"/>
        <end position="159"/>
    </location>
</feature>
<dbReference type="Proteomes" id="UP000663870">
    <property type="component" value="Unassembled WGS sequence"/>
</dbReference>
<keyword evidence="1" id="KW-0812">Transmembrane</keyword>
<keyword evidence="3" id="KW-1185">Reference proteome</keyword>
<keyword evidence="1" id="KW-0472">Membrane</keyword>
<protein>
    <submittedName>
        <fullName evidence="2">Uncharacterized protein</fullName>
    </submittedName>
</protein>
<dbReference type="EMBL" id="CAJNOL010001419">
    <property type="protein sequence ID" value="CAF1355819.1"/>
    <property type="molecule type" value="Genomic_DNA"/>
</dbReference>
<evidence type="ECO:0000313" key="2">
    <source>
        <dbReference type="EMBL" id="CAF1355819.1"/>
    </source>
</evidence>
<evidence type="ECO:0000256" key="1">
    <source>
        <dbReference type="SAM" id="Phobius"/>
    </source>
</evidence>
<dbReference type="AlphaFoldDB" id="A0A815HQQ9"/>
<proteinExistence type="predicted"/>
<keyword evidence="1" id="KW-1133">Transmembrane helix</keyword>